<dbReference type="Proteomes" id="UP001454036">
    <property type="component" value="Unassembled WGS sequence"/>
</dbReference>
<comment type="caution">
    <text evidence="2">The sequence shown here is derived from an EMBL/GenBank/DDBJ whole genome shotgun (WGS) entry which is preliminary data.</text>
</comment>
<feature type="signal peptide" evidence="1">
    <location>
        <begin position="1"/>
        <end position="17"/>
    </location>
</feature>
<keyword evidence="1" id="KW-0732">Signal</keyword>
<feature type="chain" id="PRO_5043528441" evidence="1">
    <location>
        <begin position="18"/>
        <end position="114"/>
    </location>
</feature>
<name>A0AAV3QAR9_LITER</name>
<protein>
    <submittedName>
        <fullName evidence="2">Uncharacterized protein</fullName>
    </submittedName>
</protein>
<accession>A0AAV3QAR9</accession>
<organism evidence="2 3">
    <name type="scientific">Lithospermum erythrorhizon</name>
    <name type="common">Purple gromwell</name>
    <name type="synonym">Lithospermum officinale var. erythrorhizon</name>
    <dbReference type="NCBI Taxonomy" id="34254"/>
    <lineage>
        <taxon>Eukaryota</taxon>
        <taxon>Viridiplantae</taxon>
        <taxon>Streptophyta</taxon>
        <taxon>Embryophyta</taxon>
        <taxon>Tracheophyta</taxon>
        <taxon>Spermatophyta</taxon>
        <taxon>Magnoliopsida</taxon>
        <taxon>eudicotyledons</taxon>
        <taxon>Gunneridae</taxon>
        <taxon>Pentapetalae</taxon>
        <taxon>asterids</taxon>
        <taxon>lamiids</taxon>
        <taxon>Boraginales</taxon>
        <taxon>Boraginaceae</taxon>
        <taxon>Boraginoideae</taxon>
        <taxon>Lithospermeae</taxon>
        <taxon>Lithospermum</taxon>
    </lineage>
</organism>
<sequence>MAKLSLLVAALFIFASTNDWMVPKSIAQGPPGLLDCAMVCVRFIEWCPKRGCDCFEAGFLVGWCFPWTDQANKIQCLSHNDCRGTTSNNNGSSYCIRSIGAHSGVCISSEIVVK</sequence>
<proteinExistence type="predicted"/>
<dbReference type="AlphaFoldDB" id="A0AAV3QAR9"/>
<keyword evidence="3" id="KW-1185">Reference proteome</keyword>
<reference evidence="2 3" key="1">
    <citation type="submission" date="2024-01" db="EMBL/GenBank/DDBJ databases">
        <title>The complete chloroplast genome sequence of Lithospermum erythrorhizon: insights into the phylogenetic relationship among Boraginaceae species and the maternal lineages of purple gromwells.</title>
        <authorList>
            <person name="Okada T."/>
            <person name="Watanabe K."/>
        </authorList>
    </citation>
    <scope>NUCLEOTIDE SEQUENCE [LARGE SCALE GENOMIC DNA]</scope>
</reference>
<dbReference type="EMBL" id="BAABME010020670">
    <property type="protein sequence ID" value="GAA0161095.1"/>
    <property type="molecule type" value="Genomic_DNA"/>
</dbReference>
<evidence type="ECO:0000256" key="1">
    <source>
        <dbReference type="SAM" id="SignalP"/>
    </source>
</evidence>
<evidence type="ECO:0000313" key="3">
    <source>
        <dbReference type="Proteomes" id="UP001454036"/>
    </source>
</evidence>
<gene>
    <name evidence="2" type="ORF">LIER_39164</name>
</gene>
<evidence type="ECO:0000313" key="2">
    <source>
        <dbReference type="EMBL" id="GAA0161095.1"/>
    </source>
</evidence>